<dbReference type="PANTHER" id="PTHR31088">
    <property type="entry name" value="MEMBRANE-ASSOCIATED PROTEIN VIPP1, CHLOROPLASTIC"/>
    <property type="match status" value="1"/>
</dbReference>
<proteinExistence type="inferred from homology"/>
<dbReference type="Pfam" id="PF04012">
    <property type="entry name" value="PspA_IM30"/>
    <property type="match status" value="1"/>
</dbReference>
<dbReference type="PANTHER" id="PTHR31088:SF6">
    <property type="entry name" value="PHAGE SHOCK PROTEIN A"/>
    <property type="match status" value="1"/>
</dbReference>
<sequence length="315" mass="34057">MRRPAPHASTTLSYLLSPTAEQRAAIDLTFERYGEMGRIVAELQAGAGSNLAALHDRAYAAIRERTGLPARLITLGLRDFTAHAWDPDLFGVPLDDKLFAIKGPDVLSLSTVQGRVEITYDVGGYSAGWRDPFWARLVRDGDRYDVRVGVAPRTSHDKDGAMARDSILSRVGRLLAGVANTAIDQAENRNPVAVVEQAIREIDRSADEARADLGKALAERHRIEARLRDLGGEKAGYDAKIETALAQGREDLARAGVARQIDLESQIEALARAAAEIAEEVEDAQKALAAIAGAGRGAEARLSELKRSLARHAPE</sequence>
<dbReference type="EMBL" id="JBHTMX010000347">
    <property type="protein sequence ID" value="MFD1333805.1"/>
    <property type="molecule type" value="Genomic_DNA"/>
</dbReference>
<comment type="similarity">
    <text evidence="1">Belongs to the PspA/Vipp/IM30 family.</text>
</comment>
<dbReference type="InterPro" id="IPR007157">
    <property type="entry name" value="PspA_VIPP1"/>
</dbReference>
<evidence type="ECO:0000256" key="1">
    <source>
        <dbReference type="ARBA" id="ARBA00043985"/>
    </source>
</evidence>
<organism evidence="3 4">
    <name type="scientific">Methylopila musalis</name>
    <dbReference type="NCBI Taxonomy" id="1134781"/>
    <lineage>
        <taxon>Bacteria</taxon>
        <taxon>Pseudomonadati</taxon>
        <taxon>Pseudomonadota</taxon>
        <taxon>Alphaproteobacteria</taxon>
        <taxon>Hyphomicrobiales</taxon>
        <taxon>Methylopilaceae</taxon>
        <taxon>Methylopila</taxon>
    </lineage>
</organism>
<feature type="coiled-coil region" evidence="2">
    <location>
        <begin position="260"/>
        <end position="287"/>
    </location>
</feature>
<protein>
    <submittedName>
        <fullName evidence="3">PspA/IM30 family protein</fullName>
    </submittedName>
</protein>
<reference evidence="4" key="1">
    <citation type="journal article" date="2019" name="Int. J. Syst. Evol. Microbiol.">
        <title>The Global Catalogue of Microorganisms (GCM) 10K type strain sequencing project: providing services to taxonomists for standard genome sequencing and annotation.</title>
        <authorList>
            <consortium name="The Broad Institute Genomics Platform"/>
            <consortium name="The Broad Institute Genome Sequencing Center for Infectious Disease"/>
            <person name="Wu L."/>
            <person name="Ma J."/>
        </authorList>
    </citation>
    <scope>NUCLEOTIDE SEQUENCE [LARGE SCALE GENOMIC DNA]</scope>
    <source>
        <strain evidence="4">CCUG 61696</strain>
    </source>
</reference>
<evidence type="ECO:0000313" key="3">
    <source>
        <dbReference type="EMBL" id="MFD1333805.1"/>
    </source>
</evidence>
<name>A0ABW3ZCY7_9HYPH</name>
<keyword evidence="2" id="KW-0175">Coiled coil</keyword>
<dbReference type="Proteomes" id="UP001597171">
    <property type="component" value="Unassembled WGS sequence"/>
</dbReference>
<accession>A0ABW3ZCY7</accession>
<feature type="non-terminal residue" evidence="3">
    <location>
        <position position="315"/>
    </location>
</feature>
<evidence type="ECO:0000256" key="2">
    <source>
        <dbReference type="SAM" id="Coils"/>
    </source>
</evidence>
<dbReference type="Gene3D" id="1.20.5.340">
    <property type="match status" value="1"/>
</dbReference>
<comment type="caution">
    <text evidence="3">The sequence shown here is derived from an EMBL/GenBank/DDBJ whole genome shotgun (WGS) entry which is preliminary data.</text>
</comment>
<evidence type="ECO:0000313" key="4">
    <source>
        <dbReference type="Proteomes" id="UP001597171"/>
    </source>
</evidence>
<gene>
    <name evidence="3" type="ORF">ACFQ4O_17510</name>
</gene>
<dbReference type="RefSeq" id="WP_378777655.1">
    <property type="nucleotide sequence ID" value="NZ_JBHTMX010000347.1"/>
</dbReference>
<keyword evidence="4" id="KW-1185">Reference proteome</keyword>